<dbReference type="EMBL" id="CM040457">
    <property type="protein sequence ID" value="MCI4377104.1"/>
    <property type="molecule type" value="Genomic_DNA"/>
</dbReference>
<protein>
    <submittedName>
        <fullName evidence="1">Uncharacterized protein</fullName>
    </submittedName>
</protein>
<sequence length="149" mass="17112">MATFLTFCILMTTFCTTVIWVEADKGELRTLHRQKREWIVPPNKLFENVDYTREEFIAKIRSDEETRTDIEYFLIGSAADEGLFSIGRKNGYLKIHGILDREKTASYELKGRAMLRDGSLAEKDIELKIIVLDLNDCTPVFKVQVTGSV</sequence>
<evidence type="ECO:0000313" key="1">
    <source>
        <dbReference type="EMBL" id="MCI4377104.1"/>
    </source>
</evidence>
<evidence type="ECO:0000313" key="2">
    <source>
        <dbReference type="Proteomes" id="UP000829447"/>
    </source>
</evidence>
<name>A0ACC5WE36_PANGG</name>
<organism evidence="1 2">
    <name type="scientific">Pangasianodon gigas</name>
    <name type="common">Mekong giant catfish</name>
    <name type="synonym">Pangasius gigas</name>
    <dbReference type="NCBI Taxonomy" id="30993"/>
    <lineage>
        <taxon>Eukaryota</taxon>
        <taxon>Metazoa</taxon>
        <taxon>Chordata</taxon>
        <taxon>Craniata</taxon>
        <taxon>Vertebrata</taxon>
        <taxon>Euteleostomi</taxon>
        <taxon>Actinopterygii</taxon>
        <taxon>Neopterygii</taxon>
        <taxon>Teleostei</taxon>
        <taxon>Ostariophysi</taxon>
        <taxon>Siluriformes</taxon>
        <taxon>Pangasiidae</taxon>
        <taxon>Pangasianodon</taxon>
    </lineage>
</organism>
<dbReference type="Proteomes" id="UP000829447">
    <property type="component" value="Linkage Group LG4"/>
</dbReference>
<keyword evidence="2" id="KW-1185">Reference proteome</keyword>
<accession>A0ACC5WE36</accession>
<proteinExistence type="predicted"/>
<feature type="non-terminal residue" evidence="1">
    <location>
        <position position="149"/>
    </location>
</feature>
<comment type="caution">
    <text evidence="1">The sequence shown here is derived from an EMBL/GenBank/DDBJ whole genome shotgun (WGS) entry which is preliminary data.</text>
</comment>
<reference evidence="1 2" key="1">
    <citation type="journal article" date="2022" name="bioRxiv">
        <title>An ancient truncated duplication of the anti-Mullerian hormone receptor type 2 gene is a potential conserved master sex determinant in the Pangasiidae catfish family.</title>
        <authorList>
            <person name="Wen M."/>
            <person name="Pan Q."/>
            <person name="Jouanno E."/>
            <person name="Montfort J."/>
            <person name="Zahm M."/>
            <person name="Cabau C."/>
            <person name="Klopp C."/>
            <person name="Iampietro C."/>
            <person name="Roques C."/>
            <person name="Bouchez O."/>
            <person name="Castinel A."/>
            <person name="Donnadieu C."/>
            <person name="Parrinello H."/>
            <person name="Poncet C."/>
            <person name="Belmonte E."/>
            <person name="Gautier V."/>
            <person name="Avarre J.-C."/>
            <person name="Dugue R."/>
            <person name="Gustiano R."/>
            <person name="Ha T.T.T."/>
            <person name="Campet M."/>
            <person name="Sriphairoj K."/>
            <person name="Ribolli J."/>
            <person name="de Almeida F.L."/>
            <person name="Desvignes T."/>
            <person name="Postlethwait J.H."/>
            <person name="Bucao C.F."/>
            <person name="Robinson-Rechavi M."/>
            <person name="Bobe J."/>
            <person name="Herpin A."/>
            <person name="Guiguen Y."/>
        </authorList>
    </citation>
    <scope>NUCLEOTIDE SEQUENCE [LARGE SCALE GENOMIC DNA]</scope>
    <source>
        <strain evidence="1">YG-Dec2019</strain>
    </source>
</reference>
<gene>
    <name evidence="1" type="ORF">PGIGA_G00199730</name>
</gene>